<evidence type="ECO:0000256" key="1">
    <source>
        <dbReference type="ARBA" id="ARBA00007072"/>
    </source>
</evidence>
<dbReference type="Proteomes" id="UP000095713">
    <property type="component" value="Unassembled WGS sequence"/>
</dbReference>
<sequence>MNKIITFLLLLLSISIYAQDDFDYRVLTYSQIGYDLELPKVAMIQHKDSTFLSSKASFFLKQSSTDKKVYSGTIIPQGKKWNKYWWKIDFTDWNVTGEYYLIIKERKQVFYSSKKELPIKISKNHLWNETWYKTALAHLKIRDSLSYQPEGGWKDCGSPLQEVSSHIIMLNALCDVIELTANELSTHELKEAYQQIIVGANYVTRCQDKAKEIGFQEGAVIHEMRENYKVVTGNVAKTAMILARISRLIKNKNPLLADSYLKRSVKAYNWISTYGPVLHWDNTNYFAITHGAPYGMRKPPKEWMTRDLIMMMWASVELYKCGKTEYKQNAINYANRIMVRQVPKTRAEDGLYGHFYTYDSYDFTEKANIHCGAWNANYKAYNQGGHFPHYIIPFIEMSSLWSNHEDSKKWNQTVKSFAYNYLVPATNQNPFKILPAGYYKGIGLLNWSGWYHGHNKIFGYAAGLAMEFYHLYNDQQFIEIATGNLQWITGLHSGFHENTPDFSASMIVGIGNRYKEDWDAMVGTITNGFESDGQFRLEKPSKETDLPIVFGDEGGIHHPAGWISGLTRLKAYLTY</sequence>
<dbReference type="SUPFAM" id="SSF48208">
    <property type="entry name" value="Six-hairpin glycosidases"/>
    <property type="match status" value="1"/>
</dbReference>
<comment type="caution">
    <text evidence="7">The sequence shown here is derived from an EMBL/GenBank/DDBJ whole genome shotgun (WGS) entry which is preliminary data.</text>
</comment>
<keyword evidence="8" id="KW-1185">Reference proteome</keyword>
<feature type="domain" description="Cellulase Ig-like" evidence="6">
    <location>
        <begin position="30"/>
        <end position="105"/>
    </location>
</feature>
<dbReference type="RefSeq" id="WP_069829290.1">
    <property type="nucleotide sequence ID" value="NZ_MDJD01000014.1"/>
</dbReference>
<evidence type="ECO:0000256" key="4">
    <source>
        <dbReference type="SAM" id="SignalP"/>
    </source>
</evidence>
<dbReference type="GO" id="GO:0008810">
    <property type="term" value="F:cellulase activity"/>
    <property type="evidence" value="ECO:0007669"/>
    <property type="project" value="InterPro"/>
</dbReference>
<dbReference type="Pfam" id="PF00759">
    <property type="entry name" value="Glyco_hydro_9"/>
    <property type="match status" value="1"/>
</dbReference>
<feature type="signal peptide" evidence="4">
    <location>
        <begin position="1"/>
        <end position="18"/>
    </location>
</feature>
<evidence type="ECO:0000259" key="5">
    <source>
        <dbReference type="Pfam" id="PF00759"/>
    </source>
</evidence>
<dbReference type="InterPro" id="IPR008928">
    <property type="entry name" value="6-hairpin_glycosidase_sf"/>
</dbReference>
<keyword evidence="3" id="KW-0624">Polysaccharide degradation</keyword>
<dbReference type="InterPro" id="IPR013783">
    <property type="entry name" value="Ig-like_fold"/>
</dbReference>
<dbReference type="CDD" id="cd02850">
    <property type="entry name" value="E_set_Cellulase_N"/>
    <property type="match status" value="1"/>
</dbReference>
<dbReference type="Gene3D" id="1.50.10.10">
    <property type="match status" value="1"/>
</dbReference>
<dbReference type="Gene3D" id="2.60.40.10">
    <property type="entry name" value="Immunoglobulins"/>
    <property type="match status" value="1"/>
</dbReference>
<protein>
    <submittedName>
        <fullName evidence="7">Uncharacterized protein</fullName>
    </submittedName>
</protein>
<dbReference type="SUPFAM" id="SSF81296">
    <property type="entry name" value="E set domains"/>
    <property type="match status" value="1"/>
</dbReference>
<evidence type="ECO:0000313" key="8">
    <source>
        <dbReference type="Proteomes" id="UP000095713"/>
    </source>
</evidence>
<feature type="domain" description="Glycoside hydrolase family 9" evidence="5">
    <location>
        <begin position="143"/>
        <end position="514"/>
    </location>
</feature>
<dbReference type="EMBL" id="MDJD01000014">
    <property type="protein sequence ID" value="OEK09035.1"/>
    <property type="molecule type" value="Genomic_DNA"/>
</dbReference>
<dbReference type="OrthoDB" id="1391133at2"/>
<accession>A0A1E5TCD7</accession>
<name>A0A1E5TCD7_9FLAO</name>
<evidence type="ECO:0000313" key="7">
    <source>
        <dbReference type="EMBL" id="OEK09035.1"/>
    </source>
</evidence>
<keyword evidence="4" id="KW-0732">Signal</keyword>
<dbReference type="InterPro" id="IPR012341">
    <property type="entry name" value="6hp_glycosidase-like_sf"/>
</dbReference>
<gene>
    <name evidence="7" type="ORF">A8C32_14185</name>
</gene>
<proteinExistence type="inferred from homology"/>
<evidence type="ECO:0000256" key="2">
    <source>
        <dbReference type="ARBA" id="ARBA00023277"/>
    </source>
</evidence>
<dbReference type="AlphaFoldDB" id="A0A1E5TCD7"/>
<dbReference type="InterPro" id="IPR001701">
    <property type="entry name" value="Glyco_hydro_9"/>
</dbReference>
<keyword evidence="2" id="KW-0119">Carbohydrate metabolism</keyword>
<evidence type="ECO:0000259" key="6">
    <source>
        <dbReference type="Pfam" id="PF02927"/>
    </source>
</evidence>
<dbReference type="Pfam" id="PF02927">
    <property type="entry name" value="CelD_N"/>
    <property type="match status" value="1"/>
</dbReference>
<comment type="similarity">
    <text evidence="1">Belongs to the glycosyl hydrolase 9 (cellulase E) family.</text>
</comment>
<organism evidence="7 8">
    <name type="scientific">Flavivirga aquatica</name>
    <dbReference type="NCBI Taxonomy" id="1849968"/>
    <lineage>
        <taxon>Bacteria</taxon>
        <taxon>Pseudomonadati</taxon>
        <taxon>Bacteroidota</taxon>
        <taxon>Flavobacteriia</taxon>
        <taxon>Flavobacteriales</taxon>
        <taxon>Flavobacteriaceae</taxon>
        <taxon>Flavivirga</taxon>
    </lineage>
</organism>
<dbReference type="InterPro" id="IPR004197">
    <property type="entry name" value="Cellulase_Ig-like"/>
</dbReference>
<feature type="chain" id="PRO_5009186351" evidence="4">
    <location>
        <begin position="19"/>
        <end position="575"/>
    </location>
</feature>
<dbReference type="GO" id="GO:0000272">
    <property type="term" value="P:polysaccharide catabolic process"/>
    <property type="evidence" value="ECO:0007669"/>
    <property type="project" value="UniProtKB-KW"/>
</dbReference>
<evidence type="ECO:0000256" key="3">
    <source>
        <dbReference type="ARBA" id="ARBA00023326"/>
    </source>
</evidence>
<reference evidence="7 8" key="1">
    <citation type="submission" date="2016-05" db="EMBL/GenBank/DDBJ databases">
        <title>Draft Genome Sequence of Algibacter sp. Strain SK-16 Isolated from the Surface Water of Aburatsubo Inlet.</title>
        <authorList>
            <person name="Wong S.-K."/>
            <person name="Yoshizawa S."/>
            <person name="Nakajima Y."/>
            <person name="Ogura Y."/>
            <person name="Tetsuya H."/>
            <person name="Hamasaki K."/>
        </authorList>
    </citation>
    <scope>NUCLEOTIDE SEQUENCE [LARGE SCALE GENOMIC DNA]</scope>
    <source>
        <strain evidence="7 8">SK-16</strain>
    </source>
</reference>
<dbReference type="InterPro" id="IPR014756">
    <property type="entry name" value="Ig_E-set"/>
</dbReference>